<keyword evidence="4" id="KW-1134">Transmembrane beta strand</keyword>
<evidence type="ECO:0000256" key="7">
    <source>
        <dbReference type="ARBA" id="ARBA00023065"/>
    </source>
</evidence>
<dbReference type="InterPro" id="IPR033900">
    <property type="entry name" value="Gram_neg_porin_domain"/>
</dbReference>
<comment type="caution">
    <text evidence="13">The sequence shown here is derived from an EMBL/GenBank/DDBJ whole genome shotgun (WGS) entry which is preliminary data.</text>
</comment>
<dbReference type="PRINTS" id="PR00182">
    <property type="entry name" value="ECOLNEIPORIN"/>
</dbReference>
<keyword evidence="7" id="KW-0406">Ion transport</keyword>
<dbReference type="Proteomes" id="UP000288587">
    <property type="component" value="Unassembled WGS sequence"/>
</dbReference>
<evidence type="ECO:0000256" key="4">
    <source>
        <dbReference type="ARBA" id="ARBA00022452"/>
    </source>
</evidence>
<keyword evidence="6 11" id="KW-0732">Signal</keyword>
<evidence type="ECO:0000256" key="10">
    <source>
        <dbReference type="ARBA" id="ARBA00023237"/>
    </source>
</evidence>
<evidence type="ECO:0000256" key="1">
    <source>
        <dbReference type="ARBA" id="ARBA00004571"/>
    </source>
</evidence>
<dbReference type="PANTHER" id="PTHR34501">
    <property type="entry name" value="PROTEIN YDDL-RELATED"/>
    <property type="match status" value="1"/>
</dbReference>
<organism evidence="13 14">
    <name type="scientific">Inhella crocodyli</name>
    <dbReference type="NCBI Taxonomy" id="2499851"/>
    <lineage>
        <taxon>Bacteria</taxon>
        <taxon>Pseudomonadati</taxon>
        <taxon>Pseudomonadota</taxon>
        <taxon>Betaproteobacteria</taxon>
        <taxon>Burkholderiales</taxon>
        <taxon>Sphaerotilaceae</taxon>
        <taxon>Inhella</taxon>
    </lineage>
</organism>
<gene>
    <name evidence="13" type="ORF">EOD73_10860</name>
</gene>
<evidence type="ECO:0000256" key="6">
    <source>
        <dbReference type="ARBA" id="ARBA00022729"/>
    </source>
</evidence>
<dbReference type="InterPro" id="IPR001702">
    <property type="entry name" value="Porin_Gram-ve"/>
</dbReference>
<keyword evidence="5" id="KW-0812">Transmembrane</keyword>
<dbReference type="CDD" id="cd00342">
    <property type="entry name" value="gram_neg_porins"/>
    <property type="match status" value="1"/>
</dbReference>
<dbReference type="Gene3D" id="2.40.160.10">
    <property type="entry name" value="Porin"/>
    <property type="match status" value="1"/>
</dbReference>
<evidence type="ECO:0000313" key="13">
    <source>
        <dbReference type="EMBL" id="RVT84635.1"/>
    </source>
</evidence>
<accession>A0A3S2VE50</accession>
<dbReference type="GO" id="GO:0015288">
    <property type="term" value="F:porin activity"/>
    <property type="evidence" value="ECO:0007669"/>
    <property type="project" value="UniProtKB-KW"/>
</dbReference>
<evidence type="ECO:0000256" key="8">
    <source>
        <dbReference type="ARBA" id="ARBA00023114"/>
    </source>
</evidence>
<evidence type="ECO:0000313" key="14">
    <source>
        <dbReference type="Proteomes" id="UP000288587"/>
    </source>
</evidence>
<evidence type="ECO:0000256" key="5">
    <source>
        <dbReference type="ARBA" id="ARBA00022692"/>
    </source>
</evidence>
<comment type="subunit">
    <text evidence="2">Homotrimer.</text>
</comment>
<dbReference type="GO" id="GO:0009279">
    <property type="term" value="C:cell outer membrane"/>
    <property type="evidence" value="ECO:0007669"/>
    <property type="project" value="UniProtKB-SubCell"/>
</dbReference>
<feature type="domain" description="Porin" evidence="12">
    <location>
        <begin position="10"/>
        <end position="289"/>
    </location>
</feature>
<dbReference type="EMBL" id="SACM01000003">
    <property type="protein sequence ID" value="RVT84635.1"/>
    <property type="molecule type" value="Genomic_DNA"/>
</dbReference>
<evidence type="ECO:0000256" key="3">
    <source>
        <dbReference type="ARBA" id="ARBA00022448"/>
    </source>
</evidence>
<feature type="chain" id="PRO_5018568043" evidence="11">
    <location>
        <begin position="23"/>
        <end position="311"/>
    </location>
</feature>
<evidence type="ECO:0000256" key="2">
    <source>
        <dbReference type="ARBA" id="ARBA00011233"/>
    </source>
</evidence>
<dbReference type="GO" id="GO:0046930">
    <property type="term" value="C:pore complex"/>
    <property type="evidence" value="ECO:0007669"/>
    <property type="project" value="UniProtKB-KW"/>
</dbReference>
<dbReference type="AlphaFoldDB" id="A0A3S2VE50"/>
<keyword evidence="10" id="KW-0998">Cell outer membrane</keyword>
<keyword evidence="3" id="KW-0813">Transport</keyword>
<dbReference type="OrthoDB" id="6975458at2"/>
<feature type="signal peptide" evidence="11">
    <location>
        <begin position="1"/>
        <end position="22"/>
    </location>
</feature>
<keyword evidence="8" id="KW-0626">Porin</keyword>
<reference evidence="13 14" key="1">
    <citation type="submission" date="2019-01" db="EMBL/GenBank/DDBJ databases">
        <authorList>
            <person name="Chen W.-M."/>
        </authorList>
    </citation>
    <scope>NUCLEOTIDE SEQUENCE [LARGE SCALE GENOMIC DNA]</scope>
    <source>
        <strain evidence="13 14">CCP-18</strain>
    </source>
</reference>
<keyword evidence="14" id="KW-1185">Reference proteome</keyword>
<dbReference type="Pfam" id="PF13609">
    <property type="entry name" value="Porin_4"/>
    <property type="match status" value="1"/>
</dbReference>
<dbReference type="PANTHER" id="PTHR34501:SF9">
    <property type="entry name" value="MAJOR OUTER MEMBRANE PROTEIN P.IA"/>
    <property type="match status" value="1"/>
</dbReference>
<protein>
    <submittedName>
        <fullName evidence="13">Porin</fullName>
    </submittedName>
</protein>
<dbReference type="SUPFAM" id="SSF56935">
    <property type="entry name" value="Porins"/>
    <property type="match status" value="1"/>
</dbReference>
<keyword evidence="9" id="KW-0472">Membrane</keyword>
<name>A0A3S2VE50_9BURK</name>
<proteinExistence type="predicted"/>
<dbReference type="InterPro" id="IPR002299">
    <property type="entry name" value="Porin_Neis"/>
</dbReference>
<dbReference type="GO" id="GO:0034220">
    <property type="term" value="P:monoatomic ion transmembrane transport"/>
    <property type="evidence" value="ECO:0007669"/>
    <property type="project" value="InterPro"/>
</dbReference>
<evidence type="ECO:0000256" key="11">
    <source>
        <dbReference type="SAM" id="SignalP"/>
    </source>
</evidence>
<sequence length="311" mass="33588">MKKFTLSALALVAAAVAAPAFAQSSVTLYGRLNTTVESQKDNNLGRKWVVANNASRIGFKGLEDIGGGLKASFNLEHGLNSDTGASTGGTTFWGREAWVQLAGNFGAVRLGSFTPESYFATADYISMHNHDTGSSEDALYAFGPWVKNNKVGYFTPTFGGFSASMSTSMGEGTAKRAYDFAANYDMGPLHLGAGLADQGNNSQWAVRALYEMGAFTFGAYYNQAKNYSAGVAPVSGKYKAARLAAMYTMGASEFHLNVARASYGEQMTLGYNYNLSKRTKLYGYYTDRDLNRDRSNVGEFSSLAFGVRHNF</sequence>
<dbReference type="RefSeq" id="WP_127683035.1">
    <property type="nucleotide sequence ID" value="NZ_SACM01000003.1"/>
</dbReference>
<dbReference type="InterPro" id="IPR023614">
    <property type="entry name" value="Porin_dom_sf"/>
</dbReference>
<comment type="subcellular location">
    <subcellularLocation>
        <location evidence="1">Cell outer membrane</location>
        <topology evidence="1">Multi-pass membrane protein</topology>
    </subcellularLocation>
</comment>
<dbReference type="PRINTS" id="PR00184">
    <property type="entry name" value="NEISSPPORIN"/>
</dbReference>
<dbReference type="InterPro" id="IPR050298">
    <property type="entry name" value="Gram-neg_bact_OMP"/>
</dbReference>
<evidence type="ECO:0000256" key="9">
    <source>
        <dbReference type="ARBA" id="ARBA00023136"/>
    </source>
</evidence>
<evidence type="ECO:0000259" key="12">
    <source>
        <dbReference type="Pfam" id="PF13609"/>
    </source>
</evidence>